<dbReference type="RefSeq" id="WP_133979929.1">
    <property type="nucleotide sequence ID" value="NZ_SOCE01000001.1"/>
</dbReference>
<dbReference type="Proteomes" id="UP000295151">
    <property type="component" value="Unassembled WGS sequence"/>
</dbReference>
<reference evidence="2 3" key="1">
    <citation type="submission" date="2019-03" db="EMBL/GenBank/DDBJ databases">
        <title>Genomic Encyclopedia of Type Strains, Phase III (KMG-III): the genomes of soil and plant-associated and newly described type strains.</title>
        <authorList>
            <person name="Whitman W."/>
        </authorList>
    </citation>
    <scope>NUCLEOTIDE SEQUENCE [LARGE SCALE GENOMIC DNA]</scope>
    <source>
        <strain evidence="2 3">VKM Ac-2575</strain>
    </source>
</reference>
<proteinExistence type="predicted"/>
<gene>
    <name evidence="2" type="ORF">EV138_3513</name>
</gene>
<feature type="region of interest" description="Disordered" evidence="1">
    <location>
        <begin position="1"/>
        <end position="20"/>
    </location>
</feature>
<dbReference type="EMBL" id="SOCE01000001">
    <property type="protein sequence ID" value="TDU89932.1"/>
    <property type="molecule type" value="Genomic_DNA"/>
</dbReference>
<evidence type="ECO:0000313" key="3">
    <source>
        <dbReference type="Proteomes" id="UP000295151"/>
    </source>
</evidence>
<evidence type="ECO:0000256" key="1">
    <source>
        <dbReference type="SAM" id="MobiDB-lite"/>
    </source>
</evidence>
<dbReference type="OrthoDB" id="3830966at2"/>
<dbReference type="AlphaFoldDB" id="A0A4R7TCU0"/>
<name>A0A4R7TCU0_9ACTN</name>
<evidence type="ECO:0000313" key="2">
    <source>
        <dbReference type="EMBL" id="TDU89932.1"/>
    </source>
</evidence>
<sequence>MEHESFETAQAAETSRTAERRARADWLIAELRRRAAGTDEPAERHDLRRSADSLVRLATALRG</sequence>
<comment type="caution">
    <text evidence="2">The sequence shown here is derived from an EMBL/GenBank/DDBJ whole genome shotgun (WGS) entry which is preliminary data.</text>
</comment>
<keyword evidence="3" id="KW-1185">Reference proteome</keyword>
<organism evidence="2 3">
    <name type="scientific">Kribbella voronezhensis</name>
    <dbReference type="NCBI Taxonomy" id="2512212"/>
    <lineage>
        <taxon>Bacteria</taxon>
        <taxon>Bacillati</taxon>
        <taxon>Actinomycetota</taxon>
        <taxon>Actinomycetes</taxon>
        <taxon>Propionibacteriales</taxon>
        <taxon>Kribbellaceae</taxon>
        <taxon>Kribbella</taxon>
    </lineage>
</organism>
<accession>A0A4R7TCU0</accession>
<protein>
    <submittedName>
        <fullName evidence="2">Uncharacterized protein</fullName>
    </submittedName>
</protein>